<keyword evidence="3 12" id="KW-0436">Ligase</keyword>
<dbReference type="NCBIfam" id="TIGR00143">
    <property type="entry name" value="hypF"/>
    <property type="match status" value="1"/>
</dbReference>
<dbReference type="InterPro" id="IPR006070">
    <property type="entry name" value="Sua5-like_dom"/>
</dbReference>
<evidence type="ECO:0000256" key="1">
    <source>
        <dbReference type="ARBA" id="ARBA00004711"/>
    </source>
</evidence>
<dbReference type="Pfam" id="PF22521">
    <property type="entry name" value="HypF_C_2"/>
    <property type="match status" value="1"/>
</dbReference>
<dbReference type="InterPro" id="IPR004421">
    <property type="entry name" value="Carbamoyltransferase_HypF"/>
</dbReference>
<dbReference type="InterPro" id="IPR036046">
    <property type="entry name" value="Acylphosphatase-like_dom_sf"/>
</dbReference>
<organism evidence="12 13">
    <name type="scientific">Microbaculum marinisediminis</name>
    <dbReference type="NCBI Taxonomy" id="2931392"/>
    <lineage>
        <taxon>Bacteria</taxon>
        <taxon>Pseudomonadati</taxon>
        <taxon>Pseudomonadota</taxon>
        <taxon>Alphaproteobacteria</taxon>
        <taxon>Hyphomicrobiales</taxon>
        <taxon>Tepidamorphaceae</taxon>
        <taxon>Microbaculum</taxon>
    </lineage>
</organism>
<dbReference type="GO" id="GO:0003725">
    <property type="term" value="F:double-stranded RNA binding"/>
    <property type="evidence" value="ECO:0007669"/>
    <property type="project" value="InterPro"/>
</dbReference>
<comment type="catalytic activity">
    <reaction evidence="7 8">
        <text>C-terminal L-cysteinyl-[HypE protein] + carbamoyl phosphate + ATP + H2O = C-terminal S-carboxamide-L-cysteinyl-[HypE protein] + AMP + phosphate + diphosphate + H(+)</text>
        <dbReference type="Rhea" id="RHEA:55636"/>
        <dbReference type="Rhea" id="RHEA-COMP:14247"/>
        <dbReference type="Rhea" id="RHEA-COMP:14392"/>
        <dbReference type="ChEBI" id="CHEBI:15377"/>
        <dbReference type="ChEBI" id="CHEBI:15378"/>
        <dbReference type="ChEBI" id="CHEBI:30616"/>
        <dbReference type="ChEBI" id="CHEBI:33019"/>
        <dbReference type="ChEBI" id="CHEBI:43474"/>
        <dbReference type="ChEBI" id="CHEBI:58228"/>
        <dbReference type="ChEBI" id="CHEBI:76913"/>
        <dbReference type="ChEBI" id="CHEBI:139126"/>
        <dbReference type="ChEBI" id="CHEBI:456215"/>
    </reaction>
</comment>
<dbReference type="InterPro" id="IPR001792">
    <property type="entry name" value="Acylphosphatase-like_dom"/>
</dbReference>
<dbReference type="SUPFAM" id="SSF55821">
    <property type="entry name" value="YrdC/RibB"/>
    <property type="match status" value="1"/>
</dbReference>
<dbReference type="InterPro" id="IPR051060">
    <property type="entry name" value="Carbamoyltrans_HypF-like"/>
</dbReference>
<evidence type="ECO:0000256" key="9">
    <source>
        <dbReference type="PROSITE-ProRule" id="PRU00520"/>
    </source>
</evidence>
<comment type="caution">
    <text evidence="12">The sequence shown here is derived from an EMBL/GenBank/DDBJ whole genome shotgun (WGS) entry which is preliminary data.</text>
</comment>
<dbReference type="Gene3D" id="3.30.110.120">
    <property type="match status" value="1"/>
</dbReference>
<gene>
    <name evidence="12" type="primary">hypF</name>
    <name evidence="12" type="ORF">MUB46_16565</name>
</gene>
<dbReference type="Gene3D" id="3.30.420.360">
    <property type="match status" value="1"/>
</dbReference>
<evidence type="ECO:0000259" key="11">
    <source>
        <dbReference type="PROSITE" id="PS51163"/>
    </source>
</evidence>
<evidence type="ECO:0000256" key="8">
    <source>
        <dbReference type="PIRNR" id="PIRNR006256"/>
    </source>
</evidence>
<comment type="catalytic activity">
    <reaction evidence="9">
        <text>an acyl phosphate + H2O = a carboxylate + phosphate + H(+)</text>
        <dbReference type="Rhea" id="RHEA:14965"/>
        <dbReference type="ChEBI" id="CHEBI:15377"/>
        <dbReference type="ChEBI" id="CHEBI:15378"/>
        <dbReference type="ChEBI" id="CHEBI:29067"/>
        <dbReference type="ChEBI" id="CHEBI:43474"/>
        <dbReference type="ChEBI" id="CHEBI:59918"/>
        <dbReference type="EC" id="3.6.1.7"/>
    </reaction>
</comment>
<dbReference type="GO" id="GO:0016743">
    <property type="term" value="F:carboxyl- or carbamoyltransferase activity"/>
    <property type="evidence" value="ECO:0007669"/>
    <property type="project" value="UniProtKB-UniRule"/>
</dbReference>
<dbReference type="AlphaFoldDB" id="A0AAW5R283"/>
<dbReference type="InterPro" id="IPR055128">
    <property type="entry name" value="HypF_C_2"/>
</dbReference>
<evidence type="ECO:0000256" key="7">
    <source>
        <dbReference type="ARBA" id="ARBA00048220"/>
    </source>
</evidence>
<comment type="function">
    <text evidence="8">Involved in the maturation of [NiFe] hydrogenases. Along with HypE, it catalyzes the synthesis of the CN ligands of the active site iron of [NiFe]-hydrogenases. HypF functions as a carbamoyl transferase using carbamoylphosphate as a substrate and transferring the carboxamido moiety in an ATP-dependent reaction to the thiolate of the C-terminal cysteine of HypE yielding a protein-S-carboxamide.</text>
</comment>
<evidence type="ECO:0000313" key="13">
    <source>
        <dbReference type="Proteomes" id="UP001320898"/>
    </source>
</evidence>
<evidence type="ECO:0000256" key="5">
    <source>
        <dbReference type="ARBA" id="ARBA00022771"/>
    </source>
</evidence>
<dbReference type="Pfam" id="PF17788">
    <property type="entry name" value="HypF_C"/>
    <property type="match status" value="1"/>
</dbReference>
<dbReference type="PROSITE" id="PS51163">
    <property type="entry name" value="YRDC"/>
    <property type="match status" value="1"/>
</dbReference>
<dbReference type="PANTHER" id="PTHR42959:SF1">
    <property type="entry name" value="CARBAMOYLTRANSFERASE HYPF"/>
    <property type="match status" value="1"/>
</dbReference>
<feature type="domain" description="Acylphosphatase-like" evidence="10">
    <location>
        <begin position="16"/>
        <end position="102"/>
    </location>
</feature>
<evidence type="ECO:0000256" key="6">
    <source>
        <dbReference type="ARBA" id="ARBA00022833"/>
    </source>
</evidence>
<name>A0AAW5R283_9HYPH</name>
<dbReference type="EMBL" id="JALIDZ010000007">
    <property type="protein sequence ID" value="MCT8973477.1"/>
    <property type="molecule type" value="Genomic_DNA"/>
</dbReference>
<dbReference type="InterPro" id="IPR011125">
    <property type="entry name" value="Znf_HypF"/>
</dbReference>
<feature type="active site" evidence="9">
    <location>
        <position position="31"/>
    </location>
</feature>
<dbReference type="Proteomes" id="UP001320898">
    <property type="component" value="Unassembled WGS sequence"/>
</dbReference>
<keyword evidence="5" id="KW-0863">Zinc-finger</keyword>
<dbReference type="PIRSF" id="PIRSF006256">
    <property type="entry name" value="CMPcnvr_hdrg_mat"/>
    <property type="match status" value="1"/>
</dbReference>
<dbReference type="InterPro" id="IPR017945">
    <property type="entry name" value="DHBP_synth_RibB-like_a/b_dom"/>
</dbReference>
<keyword evidence="9" id="KW-0378">Hydrolase</keyword>
<dbReference type="InterPro" id="IPR041440">
    <property type="entry name" value="HypF_C"/>
</dbReference>
<evidence type="ECO:0000256" key="4">
    <source>
        <dbReference type="ARBA" id="ARBA00022723"/>
    </source>
</evidence>
<accession>A0AAW5R283</accession>
<sequence>MTAPLPDSDRIAEPSARRIVVGGRVQGVGFRPFVYRTATALGLSGWVRNGAGRVLIHVEGPARALARFEAALNEEAPPFAEPHLERAEDTAAEGADRFTIVASETGDDADIHVPPDMFCCEACRVEIADPRERRHRYPFTNCTQCGPRYTIIEALPYDRPNTAMAGFVLCVACGGEYEDPRDRRFHAQPLGCPDCGPRLTFRRDGDASFTGGDALAAAVAHLRGGGIVATKGIGGYHLMCDAASDEAVKALRARKHRPHKPLAVMVPNVGADGLDAARAHVALDDAEARACADPRRPIVLARRRAGSGLSAALAPGLAELGVFLPYSPLHHLLLSDFAAPLVATSGNVSGEPVLTDDAEAEARLRGVATAFLHHDRPIVRPADDSVVRVITGKPRPVRLGRGLAPLEIDLPRAFAEPTLAVGGQMKGAVALGWGRRAVVSPHIGELDSPRSRRVFEQVVADLQALYRVEARRVVCDAHPGYAATRWARDSGLPLMRVQHHAAHASALAGEAPQIDRWLVFAWDGIGLGTDGRDRDELWGGEALLGAPGCWRRVASMRPFRLTGGDRAGREPWRSAAAVMWEAGHAFAPAVDGAGLAAQAWCKGVGTARTSSVGRLFDAAAALILGVDVATFEGQGPMLLESAADATDATGEAVPLPLARDPDGLWRSDWAPLLPVIADATLSAGARAALFHESMARALVDQVTTLARTEDFRAVGLTGGVFQNRLLADRVCALLAAEGITARLPEAVPANDGGLAFGQLVEALYRGARGGDGRDNDTRGNGQA</sequence>
<dbReference type="PROSITE" id="PS51160">
    <property type="entry name" value="ACYLPHOSPHATASE_3"/>
    <property type="match status" value="1"/>
</dbReference>
<protein>
    <recommendedName>
        <fullName evidence="8">Carbamoyltransferase HypF</fullName>
        <ecNumber evidence="8">6.2.-.-</ecNumber>
    </recommendedName>
</protein>
<dbReference type="EC" id="6.2.-.-" evidence="8"/>
<dbReference type="GO" id="GO:0016874">
    <property type="term" value="F:ligase activity"/>
    <property type="evidence" value="ECO:0007669"/>
    <property type="project" value="UniProtKB-UniRule"/>
</dbReference>
<keyword evidence="6" id="KW-0862">Zinc</keyword>
<keyword evidence="4" id="KW-0479">Metal-binding</keyword>
<proteinExistence type="inferred from homology"/>
<comment type="similarity">
    <text evidence="2 8">Belongs to the carbamoyltransferase HypF family.</text>
</comment>
<dbReference type="Pfam" id="PF00708">
    <property type="entry name" value="Acylphosphatase"/>
    <property type="match status" value="1"/>
</dbReference>
<evidence type="ECO:0000259" key="10">
    <source>
        <dbReference type="PROSITE" id="PS51160"/>
    </source>
</evidence>
<dbReference type="Pfam" id="PF01300">
    <property type="entry name" value="Sua5_yciO_yrdC"/>
    <property type="match status" value="1"/>
</dbReference>
<dbReference type="PANTHER" id="PTHR42959">
    <property type="entry name" value="CARBAMOYLTRANSFERASE"/>
    <property type="match status" value="1"/>
</dbReference>
<keyword evidence="13" id="KW-1185">Reference proteome</keyword>
<feature type="domain" description="YrdC-like" evidence="11">
    <location>
        <begin position="212"/>
        <end position="402"/>
    </location>
</feature>
<dbReference type="GO" id="GO:0008270">
    <property type="term" value="F:zinc ion binding"/>
    <property type="evidence" value="ECO:0007669"/>
    <property type="project" value="UniProtKB-KW"/>
</dbReference>
<feature type="active site" evidence="9">
    <location>
        <position position="49"/>
    </location>
</feature>
<dbReference type="GO" id="GO:0051604">
    <property type="term" value="P:protein maturation"/>
    <property type="evidence" value="ECO:0007669"/>
    <property type="project" value="TreeGrafter"/>
</dbReference>
<dbReference type="InterPro" id="IPR017968">
    <property type="entry name" value="Acylphosphatase_CS"/>
</dbReference>
<dbReference type="SUPFAM" id="SSF54975">
    <property type="entry name" value="Acylphosphatase/BLUF domain-like"/>
    <property type="match status" value="1"/>
</dbReference>
<dbReference type="RefSeq" id="WP_261617042.1">
    <property type="nucleotide sequence ID" value="NZ_JALIDZ010000007.1"/>
</dbReference>
<dbReference type="Pfam" id="PF07503">
    <property type="entry name" value="zf-HYPF"/>
    <property type="match status" value="2"/>
</dbReference>
<reference evidence="12 13" key="1">
    <citation type="submission" date="2022-04" db="EMBL/GenBank/DDBJ databases">
        <authorList>
            <person name="Ye Y.-Q."/>
            <person name="Du Z.-J."/>
        </authorList>
    </citation>
    <scope>NUCLEOTIDE SEQUENCE [LARGE SCALE GENOMIC DNA]</scope>
    <source>
        <strain evidence="12 13">A6E488</strain>
    </source>
</reference>
<evidence type="ECO:0000256" key="2">
    <source>
        <dbReference type="ARBA" id="ARBA00008097"/>
    </source>
</evidence>
<dbReference type="Gene3D" id="3.30.420.40">
    <property type="match status" value="1"/>
</dbReference>
<dbReference type="GO" id="GO:0003998">
    <property type="term" value="F:acylphosphatase activity"/>
    <property type="evidence" value="ECO:0007669"/>
    <property type="project" value="UniProtKB-EC"/>
</dbReference>
<comment type="pathway">
    <text evidence="1 8">Protein modification; [NiFe] hydrogenase maturation.</text>
</comment>
<dbReference type="Gene3D" id="3.90.870.50">
    <property type="match status" value="1"/>
</dbReference>
<dbReference type="PROSITE" id="PS00150">
    <property type="entry name" value="ACYLPHOSPHATASE_1"/>
    <property type="match status" value="1"/>
</dbReference>
<evidence type="ECO:0000256" key="3">
    <source>
        <dbReference type="ARBA" id="ARBA00022598"/>
    </source>
</evidence>
<evidence type="ECO:0000313" key="12">
    <source>
        <dbReference type="EMBL" id="MCT8973477.1"/>
    </source>
</evidence>